<protein>
    <recommendedName>
        <fullName evidence="1">HNH domain-containing protein</fullName>
    </recommendedName>
</protein>
<organism evidence="2">
    <name type="scientific">viral metagenome</name>
    <dbReference type="NCBI Taxonomy" id="1070528"/>
    <lineage>
        <taxon>unclassified sequences</taxon>
        <taxon>metagenomes</taxon>
        <taxon>organismal metagenomes</taxon>
    </lineage>
</organism>
<evidence type="ECO:0000259" key="1">
    <source>
        <dbReference type="Pfam" id="PF01844"/>
    </source>
</evidence>
<dbReference type="CDD" id="cd00085">
    <property type="entry name" value="HNHc"/>
    <property type="match status" value="1"/>
</dbReference>
<dbReference type="GO" id="GO:0003676">
    <property type="term" value="F:nucleic acid binding"/>
    <property type="evidence" value="ECO:0007669"/>
    <property type="project" value="InterPro"/>
</dbReference>
<reference evidence="2" key="1">
    <citation type="journal article" date="2020" name="Nature">
        <title>Giant virus diversity and host interactions through global metagenomics.</title>
        <authorList>
            <person name="Schulz F."/>
            <person name="Roux S."/>
            <person name="Paez-Espino D."/>
            <person name="Jungbluth S."/>
            <person name="Walsh D.A."/>
            <person name="Denef V.J."/>
            <person name="McMahon K.D."/>
            <person name="Konstantinidis K.T."/>
            <person name="Eloe-Fadrosh E.A."/>
            <person name="Kyrpides N.C."/>
            <person name="Woyke T."/>
        </authorList>
    </citation>
    <scope>NUCLEOTIDE SEQUENCE</scope>
    <source>
        <strain evidence="2">GVMAG-S-1101165-84</strain>
    </source>
</reference>
<accession>A0A6C0K296</accession>
<feature type="domain" description="HNH" evidence="1">
    <location>
        <begin position="44"/>
        <end position="75"/>
    </location>
</feature>
<dbReference type="AlphaFoldDB" id="A0A6C0K296"/>
<name>A0A6C0K296_9ZZZZ</name>
<dbReference type="Pfam" id="PF01844">
    <property type="entry name" value="HNH"/>
    <property type="match status" value="1"/>
</dbReference>
<sequence length="131" mass="14741">MASEYTKAKIPKALREQVWLQHLGKAYEAKCTTTWCQNLMTVFDFQVGHCVPESKGGATAIDNLVPLCSRCNLSMGSQYTTQEWSRQFAGHSRSWKQFCCSCFFAAPSRTLNEPHDTQGKDVKQEARKGNA</sequence>
<proteinExistence type="predicted"/>
<dbReference type="GO" id="GO:0004519">
    <property type="term" value="F:endonuclease activity"/>
    <property type="evidence" value="ECO:0007669"/>
    <property type="project" value="InterPro"/>
</dbReference>
<dbReference type="GO" id="GO:0008270">
    <property type="term" value="F:zinc ion binding"/>
    <property type="evidence" value="ECO:0007669"/>
    <property type="project" value="InterPro"/>
</dbReference>
<evidence type="ECO:0000313" key="2">
    <source>
        <dbReference type="EMBL" id="QHU11261.1"/>
    </source>
</evidence>
<dbReference type="EMBL" id="MN740780">
    <property type="protein sequence ID" value="QHU11261.1"/>
    <property type="molecule type" value="Genomic_DNA"/>
</dbReference>
<dbReference type="Gene3D" id="1.10.30.50">
    <property type="match status" value="1"/>
</dbReference>
<dbReference type="InterPro" id="IPR003615">
    <property type="entry name" value="HNH_nuc"/>
</dbReference>
<dbReference type="InterPro" id="IPR002711">
    <property type="entry name" value="HNH"/>
</dbReference>